<keyword evidence="2" id="KW-1133">Transmembrane helix</keyword>
<organism evidence="3 4">
    <name type="scientific">Legionella geestiana</name>
    <dbReference type="NCBI Taxonomy" id="45065"/>
    <lineage>
        <taxon>Bacteria</taxon>
        <taxon>Pseudomonadati</taxon>
        <taxon>Pseudomonadota</taxon>
        <taxon>Gammaproteobacteria</taxon>
        <taxon>Legionellales</taxon>
        <taxon>Legionellaceae</taxon>
        <taxon>Legionella</taxon>
    </lineage>
</organism>
<gene>
    <name evidence="3" type="ORF">Lgee_1441</name>
</gene>
<protein>
    <submittedName>
        <fullName evidence="3">Uncharacterized protein</fullName>
    </submittedName>
</protein>
<evidence type="ECO:0000313" key="4">
    <source>
        <dbReference type="Proteomes" id="UP000054785"/>
    </source>
</evidence>
<dbReference type="PATRIC" id="fig|45065.4.peg.1558"/>
<evidence type="ECO:0000313" key="3">
    <source>
        <dbReference type="EMBL" id="KTC98864.1"/>
    </source>
</evidence>
<feature type="transmembrane region" description="Helical" evidence="2">
    <location>
        <begin position="401"/>
        <end position="421"/>
    </location>
</feature>
<dbReference type="AlphaFoldDB" id="A0A0W0TTR0"/>
<reference evidence="3 4" key="1">
    <citation type="submission" date="2015-11" db="EMBL/GenBank/DDBJ databases">
        <title>Genomic analysis of 38 Legionella species identifies large and diverse effector repertoires.</title>
        <authorList>
            <person name="Burstein D."/>
            <person name="Amaro F."/>
            <person name="Zusman T."/>
            <person name="Lifshitz Z."/>
            <person name="Cohen O."/>
            <person name="Gilbert J.A."/>
            <person name="Pupko T."/>
            <person name="Shuman H.A."/>
            <person name="Segal G."/>
        </authorList>
    </citation>
    <scope>NUCLEOTIDE SEQUENCE [LARGE SCALE GENOMIC DNA]</scope>
    <source>
        <strain evidence="3 4">ATCC 49504</strain>
    </source>
</reference>
<proteinExistence type="predicted"/>
<dbReference type="EMBL" id="LNYC01000055">
    <property type="protein sequence ID" value="KTC98864.1"/>
    <property type="molecule type" value="Genomic_DNA"/>
</dbReference>
<feature type="transmembrane region" description="Helical" evidence="2">
    <location>
        <begin position="361"/>
        <end position="380"/>
    </location>
</feature>
<comment type="caution">
    <text evidence="3">The sequence shown here is derived from an EMBL/GenBank/DDBJ whole genome shotgun (WGS) entry which is preliminary data.</text>
</comment>
<name>A0A0W0TTR0_9GAMM</name>
<feature type="compositionally biased region" description="Polar residues" evidence="1">
    <location>
        <begin position="492"/>
        <end position="505"/>
    </location>
</feature>
<evidence type="ECO:0000256" key="2">
    <source>
        <dbReference type="SAM" id="Phobius"/>
    </source>
</evidence>
<feature type="region of interest" description="Disordered" evidence="1">
    <location>
        <begin position="474"/>
        <end position="517"/>
    </location>
</feature>
<evidence type="ECO:0000256" key="1">
    <source>
        <dbReference type="SAM" id="MobiDB-lite"/>
    </source>
</evidence>
<keyword evidence="2" id="KW-0472">Membrane</keyword>
<dbReference type="Proteomes" id="UP000054785">
    <property type="component" value="Unassembled WGS sequence"/>
</dbReference>
<sequence length="517" mass="58849">MRSRSEISPTHSLTFNDIQSEYDALMGACAPAQPGSDESSEQVHRKKMLSELRGTYARYQYNEALEGLQKLSTFAQHNSNERLSPEFMQHFARFKEAATAIDKGNPMTPPAFKMLPHDTAFHANNKAVFVELRKMQAFYERFCKPVEPLTAPTAEQVYWSRLVRISKRPAVETDFSQIIRRIKHILEPGAHARLSDTMIHSFIDHFNRSASVLNEMLGYKAEPSHTPLQTRRKPQTFVDVNEYLRAQEQVRAASRTRSFLPWLKKAWYDAMLPLASEQTRERPDFKHYLFGYTGYQAERGGFFSDLRMLAKGALVFPAVLIKRVPRFIFSNLPAELFNYFKGAQTPDTESRGFSLMSIPETLFRGLGLLIDAAISPYVFFNRVMKFMHDKEVPFLGRRDMQWMFALNMAVLYIAASGALLLLTSLPIVALGMIASLLTDVPLVRFVDEYDSFEPAHQEINRFMAGCFTEDAEVEPETNPGLRLTTEPDHYPSPQNQGGSTVSESQAPEYPAVQPTLE</sequence>
<keyword evidence="2" id="KW-0812">Transmembrane</keyword>
<accession>A0A0W0TTR0</accession>
<keyword evidence="4" id="KW-1185">Reference proteome</keyword>